<gene>
    <name evidence="1" type="ORF">PsYK624_043030</name>
</gene>
<reference evidence="1 2" key="1">
    <citation type="submission" date="2021-08" db="EMBL/GenBank/DDBJ databases">
        <title>Draft Genome Sequence of Phanerochaete sordida strain YK-624.</title>
        <authorList>
            <person name="Mori T."/>
            <person name="Dohra H."/>
            <person name="Suzuki T."/>
            <person name="Kawagishi H."/>
            <person name="Hirai H."/>
        </authorList>
    </citation>
    <scope>NUCLEOTIDE SEQUENCE [LARGE SCALE GENOMIC DNA]</scope>
    <source>
        <strain evidence="1 2">YK-624</strain>
    </source>
</reference>
<dbReference type="AlphaFoldDB" id="A0A9P3G5I7"/>
<keyword evidence="2" id="KW-1185">Reference proteome</keyword>
<protein>
    <submittedName>
        <fullName evidence="1">Uncharacterized protein</fullName>
    </submittedName>
</protein>
<dbReference type="Proteomes" id="UP000703269">
    <property type="component" value="Unassembled WGS sequence"/>
</dbReference>
<dbReference type="EMBL" id="BPQB01000008">
    <property type="protein sequence ID" value="GJE88220.1"/>
    <property type="molecule type" value="Genomic_DNA"/>
</dbReference>
<proteinExistence type="predicted"/>
<name>A0A9P3G5I7_9APHY</name>
<evidence type="ECO:0000313" key="2">
    <source>
        <dbReference type="Proteomes" id="UP000703269"/>
    </source>
</evidence>
<sequence>MAGTMNVSASLGELGPLQVARHILQRPGEECFRHLLALAGDYYLDPDGETRLRDGIAFPEPSNWCHFQSDLGLNIGVLKLDLSTVRSLPVWKAIQWSAPALFSFPQLHTLHISMDQVEEQTEFAARFVQPTLHDLSLLVFPLSRLMKDRADTQRTGDPPNARLEEYLDSVAETWYPNETAAKETHPIQQLYSAVESCQRLQRLQFVVADAHAAYATRHLLVNMVKKLTQIRTLIVAPHTAVAPILCLLSDHPALRSFSAFQADFTTAVDKFREDPAAEKIYAAFWDIWNPAADPRTQQAHITLRQPVRDALTALTLEIDPAQFLGVVQHWTRTGVCLPRVERLHLHCTTRDAGIVSDEAEVHALLTLLPVLFPALRSLRVGPLRWNARAARAAGVAGPRRFCVRAPALRALAPLHALEELTFETAYFACVSAAEWAEVLPHWPRLRALRLHSAQRVFVDAPDAPLDAVLALFARCCPEIGELYLTVAAVSVGPAETWVFPRKLRSLVIALNRLVYDPKRTLKALILAVPVRDPPVWPVSIVHYQDQEGIERDEEAALFDA</sequence>
<organism evidence="1 2">
    <name type="scientific">Phanerochaete sordida</name>
    <dbReference type="NCBI Taxonomy" id="48140"/>
    <lineage>
        <taxon>Eukaryota</taxon>
        <taxon>Fungi</taxon>
        <taxon>Dikarya</taxon>
        <taxon>Basidiomycota</taxon>
        <taxon>Agaricomycotina</taxon>
        <taxon>Agaricomycetes</taxon>
        <taxon>Polyporales</taxon>
        <taxon>Phanerochaetaceae</taxon>
        <taxon>Phanerochaete</taxon>
    </lineage>
</organism>
<evidence type="ECO:0000313" key="1">
    <source>
        <dbReference type="EMBL" id="GJE88220.1"/>
    </source>
</evidence>
<comment type="caution">
    <text evidence="1">The sequence shown here is derived from an EMBL/GenBank/DDBJ whole genome shotgun (WGS) entry which is preliminary data.</text>
</comment>
<accession>A0A9P3G5I7</accession>